<keyword evidence="2" id="KW-1185">Reference proteome</keyword>
<protein>
    <recommendedName>
        <fullName evidence="3">Antibiotic biosynthesis monooxygenase</fullName>
    </recommendedName>
</protein>
<organism evidence="1 2">
    <name type="scientific">Sphingomonas abietis</name>
    <dbReference type="NCBI Taxonomy" id="3012344"/>
    <lineage>
        <taxon>Bacteria</taxon>
        <taxon>Pseudomonadati</taxon>
        <taxon>Pseudomonadota</taxon>
        <taxon>Alphaproteobacteria</taxon>
        <taxon>Sphingomonadales</taxon>
        <taxon>Sphingomonadaceae</taxon>
        <taxon>Sphingomonas</taxon>
    </lineage>
</organism>
<dbReference type="SUPFAM" id="SSF54909">
    <property type="entry name" value="Dimeric alpha+beta barrel"/>
    <property type="match status" value="1"/>
</dbReference>
<dbReference type="EMBL" id="CP115174">
    <property type="protein sequence ID" value="WBO21383.1"/>
    <property type="molecule type" value="Genomic_DNA"/>
</dbReference>
<dbReference type="InterPro" id="IPR011008">
    <property type="entry name" value="Dimeric_a/b-barrel"/>
</dbReference>
<evidence type="ECO:0008006" key="3">
    <source>
        <dbReference type="Google" id="ProtNLM"/>
    </source>
</evidence>
<sequence length="109" mass="11467">MASPIAITIRFAVAEGRADAAGRACASLIDAMRSTPGVSAHIHGHDGTRLDLVLAIDDQAAVDRHLAAHGPLYAIFEDVARVALIRVKGAVDPQTIAVLKRLTDHVEIA</sequence>
<evidence type="ECO:0000313" key="1">
    <source>
        <dbReference type="EMBL" id="WBO21383.1"/>
    </source>
</evidence>
<accession>A0ABY7NIR5</accession>
<reference evidence="1 2" key="1">
    <citation type="submission" date="2022-12" db="EMBL/GenBank/DDBJ databases">
        <title>Sphingomonas abieness sp. nov., an endophytic bacterium isolated from Abies koreana.</title>
        <authorList>
            <person name="Jiang L."/>
            <person name="Lee J."/>
        </authorList>
    </citation>
    <scope>NUCLEOTIDE SEQUENCE [LARGE SCALE GENOMIC DNA]</scope>
    <source>
        <strain evidence="2">PAMB 00755</strain>
    </source>
</reference>
<dbReference type="Proteomes" id="UP001210865">
    <property type="component" value="Chromosome"/>
</dbReference>
<dbReference type="RefSeq" id="WP_270076032.1">
    <property type="nucleotide sequence ID" value="NZ_CP115174.1"/>
</dbReference>
<name>A0ABY7NIR5_9SPHN</name>
<evidence type="ECO:0000313" key="2">
    <source>
        <dbReference type="Proteomes" id="UP001210865"/>
    </source>
</evidence>
<proteinExistence type="predicted"/>
<gene>
    <name evidence="1" type="ORF">PBT88_14465</name>
</gene>